<dbReference type="InterPro" id="IPR053143">
    <property type="entry name" value="Arylsulfate_ST"/>
</dbReference>
<reference evidence="1" key="1">
    <citation type="submission" date="2020-05" db="EMBL/GenBank/DDBJ databases">
        <title>Chitinophaga laudate sp. nov., isolated from a tropical peat swamp.</title>
        <authorList>
            <person name="Goh C.B.S."/>
            <person name="Lee M.S."/>
            <person name="Parimannan S."/>
            <person name="Pasbakhsh P."/>
            <person name="Yule C.M."/>
            <person name="Rajandas H."/>
            <person name="Loke S."/>
            <person name="Croft L."/>
            <person name="Tan J.B.L."/>
        </authorList>
    </citation>
    <scope>NUCLEOTIDE SEQUENCE</scope>
    <source>
        <strain evidence="1">Mgbs1</strain>
    </source>
</reference>
<organism evidence="1 2">
    <name type="scientific">Chitinophaga solisilvae</name>
    <dbReference type="NCBI Taxonomy" id="1233460"/>
    <lineage>
        <taxon>Bacteria</taxon>
        <taxon>Pseudomonadati</taxon>
        <taxon>Bacteroidota</taxon>
        <taxon>Chitinophagia</taxon>
        <taxon>Chitinophagales</taxon>
        <taxon>Chitinophagaceae</taxon>
        <taxon>Chitinophaga</taxon>
    </lineage>
</organism>
<comment type="caution">
    <text evidence="1">The sequence shown here is derived from an EMBL/GenBank/DDBJ whole genome shotgun (WGS) entry which is preliminary data.</text>
</comment>
<dbReference type="Proteomes" id="UP000281028">
    <property type="component" value="Unassembled WGS sequence"/>
</dbReference>
<dbReference type="OrthoDB" id="304912at2"/>
<dbReference type="Pfam" id="PF05935">
    <property type="entry name" value="Arylsulfotrans"/>
    <property type="match status" value="1"/>
</dbReference>
<dbReference type="AlphaFoldDB" id="A0A433WER2"/>
<dbReference type="GO" id="GO:0004062">
    <property type="term" value="F:aryl sulfotransferase activity"/>
    <property type="evidence" value="ECO:0007669"/>
    <property type="project" value="InterPro"/>
</dbReference>
<sequence length="376" mass="42301">MKKLLPLFLFLCSCSRTAKINVSMNAPSWMQDQLSVSVQQPDKIPAVFADGYILMNQRDDPGSMLITDAGGHIVWYHQVKGTGCKSAHFTHRKTILCILGDKTYPTSYGNEILEISLTGDTLLHLKKGTGDFTSNVHHEVLLTADDHVVMLTSTEKIADLRAQGGGERDTVKSDGILVTDRHGKKIWQWSVFDVLDPAADKDILHTRSDWMHANSLSFDKDSNYLISFYNNGQIWKLDAKTGKVHWKFGRGGDFSYPDSAGFDMGHAVHLNADGDLMLFDNGVSRQQSQTLAFHLDPHHRRATVKIKAVLPAYLFNERMGSAYLTDNNSILQCSSKRNTLVLGNREGTPLWTMRCTFIPYRAEFISREQLLPYTFN</sequence>
<accession>A0A433WER2</accession>
<evidence type="ECO:0000313" key="1">
    <source>
        <dbReference type="EMBL" id="NSL85624.1"/>
    </source>
</evidence>
<proteinExistence type="predicted"/>
<dbReference type="SUPFAM" id="SSF50998">
    <property type="entry name" value="Quinoprotein alcohol dehydrogenase-like"/>
    <property type="match status" value="1"/>
</dbReference>
<dbReference type="InterPro" id="IPR015943">
    <property type="entry name" value="WD40/YVTN_repeat-like_dom_sf"/>
</dbReference>
<dbReference type="PANTHER" id="PTHR35340">
    <property type="entry name" value="PQQ ENZYME REPEAT PROTEIN-RELATED"/>
    <property type="match status" value="1"/>
</dbReference>
<evidence type="ECO:0000313" key="2">
    <source>
        <dbReference type="Proteomes" id="UP000281028"/>
    </source>
</evidence>
<gene>
    <name evidence="1" type="ORF">ECE50_002195</name>
</gene>
<keyword evidence="2" id="KW-1185">Reference proteome</keyword>
<protein>
    <submittedName>
        <fullName evidence="1">Uncharacterized protein</fullName>
    </submittedName>
</protein>
<name>A0A433WER2_9BACT</name>
<dbReference type="PANTHER" id="PTHR35340:SF5">
    <property type="entry name" value="ASST-DOMAIN-CONTAINING PROTEIN"/>
    <property type="match status" value="1"/>
</dbReference>
<dbReference type="Gene3D" id="2.130.10.10">
    <property type="entry name" value="YVTN repeat-like/Quinoprotein amine dehydrogenase"/>
    <property type="match status" value="1"/>
</dbReference>
<dbReference type="EMBL" id="RIAR02000001">
    <property type="protein sequence ID" value="NSL85624.1"/>
    <property type="molecule type" value="Genomic_DNA"/>
</dbReference>
<dbReference type="InterPro" id="IPR010262">
    <property type="entry name" value="Arylsulfotransferase_bact"/>
</dbReference>
<dbReference type="InterPro" id="IPR011047">
    <property type="entry name" value="Quinoprotein_ADH-like_sf"/>
</dbReference>